<feature type="region of interest" description="Disordered" evidence="3">
    <location>
        <begin position="108"/>
        <end position="142"/>
    </location>
</feature>
<proteinExistence type="predicted"/>
<dbReference type="NCBIfam" id="TIGR00231">
    <property type="entry name" value="small_GTP"/>
    <property type="match status" value="1"/>
</dbReference>
<dbReference type="Pfam" id="PF00071">
    <property type="entry name" value="Ras"/>
    <property type="match status" value="1"/>
</dbReference>
<feature type="compositionally biased region" description="Basic and acidic residues" evidence="3">
    <location>
        <begin position="179"/>
        <end position="197"/>
    </location>
</feature>
<accession>A0A915PCF8</accession>
<evidence type="ECO:0000256" key="3">
    <source>
        <dbReference type="SAM" id="MobiDB-lite"/>
    </source>
</evidence>
<keyword evidence="2" id="KW-0342">GTP-binding</keyword>
<dbReference type="FunFam" id="3.40.50.300:FF:001822">
    <property type="entry name" value="RAB family"/>
    <property type="match status" value="1"/>
</dbReference>
<dbReference type="PROSITE" id="PS51421">
    <property type="entry name" value="RAS"/>
    <property type="match status" value="1"/>
</dbReference>
<dbReference type="InterPro" id="IPR027417">
    <property type="entry name" value="P-loop_NTPase"/>
</dbReference>
<protein>
    <submittedName>
        <fullName evidence="5">EF-hand domain-containing protein</fullName>
    </submittedName>
</protein>
<dbReference type="PANTHER" id="PTHR47977">
    <property type="entry name" value="RAS-RELATED PROTEIN RAB"/>
    <property type="match status" value="1"/>
</dbReference>
<keyword evidence="4" id="KW-1185">Reference proteome</keyword>
<dbReference type="PROSITE" id="PS51419">
    <property type="entry name" value="RAB"/>
    <property type="match status" value="1"/>
</dbReference>
<dbReference type="Gene3D" id="3.40.50.300">
    <property type="entry name" value="P-loop containing nucleotide triphosphate hydrolases"/>
    <property type="match status" value="1"/>
</dbReference>
<dbReference type="GO" id="GO:0005525">
    <property type="term" value="F:GTP binding"/>
    <property type="evidence" value="ECO:0007669"/>
    <property type="project" value="UniProtKB-KW"/>
</dbReference>
<dbReference type="InterPro" id="IPR050227">
    <property type="entry name" value="Rab"/>
</dbReference>
<dbReference type="SUPFAM" id="SSF47473">
    <property type="entry name" value="EF-hand"/>
    <property type="match status" value="1"/>
</dbReference>
<dbReference type="CDD" id="cd00154">
    <property type="entry name" value="Rab"/>
    <property type="match status" value="1"/>
</dbReference>
<dbReference type="AlphaFoldDB" id="A0A915PCF8"/>
<dbReference type="SMART" id="SM00175">
    <property type="entry name" value="RAB"/>
    <property type="match status" value="1"/>
</dbReference>
<evidence type="ECO:0000313" key="5">
    <source>
        <dbReference type="WBParaSite" id="sdigi.contig10.g1150.t1"/>
    </source>
</evidence>
<dbReference type="SMART" id="SM00177">
    <property type="entry name" value="ARF"/>
    <property type="match status" value="1"/>
</dbReference>
<dbReference type="PROSITE" id="PS51420">
    <property type="entry name" value="RHO"/>
    <property type="match status" value="1"/>
</dbReference>
<dbReference type="InterPro" id="IPR001806">
    <property type="entry name" value="Small_GTPase"/>
</dbReference>
<feature type="compositionally biased region" description="Polar residues" evidence="3">
    <location>
        <begin position="169"/>
        <end position="178"/>
    </location>
</feature>
<dbReference type="WBParaSite" id="sdigi.contig10.g1150.t1">
    <property type="protein sequence ID" value="sdigi.contig10.g1150.t1"/>
    <property type="gene ID" value="sdigi.contig10.g1150"/>
</dbReference>
<sequence length="506" mass="58677">MVDILLEEDENSLNFTPAFQNADFLLEEQARKMFLLCDHNRKGFVVKMDLVRIDGMIPNISQQQLEAFFDNADVFRTNYITENQFIEHIKPILLQNVVNEAYPREIKEREKEKGLHSRKSDENEKKRMRKEVQEDAMDSEQKVLDPSKYVSSGTATELEKALGIKKPSKTTGQLMQRNSEQDDRMPSRKSQEIHDSARSLRDKLVVAAIGTGHNWPHRVESLTKRPFTIENRGSPVLYDSQTQTTVEIKQNFKLNDLRKRDKEIRSQLDLCKNRYYSEVKSSSRSLADELRECGIINNEPSSEQRLEYSPDRIFKVVFVGDSAVGKTCFLHRFCHNRFKPLFNATIGVDFTVKTIQLRNRVVAVQLWDTAGQERFRSITKQYFRKADGVILMYDVTSEQSFLNVRNWIASVKAGVDESCVMCLVGNKIDLFANDYSRVLKYKYGQKIAEEFGMMFFETSAFTGFGINDCMRAVAMKLQEREDEQWDDVLKLDISIQQSKQKSWCCV</sequence>
<dbReference type="SMART" id="SM00174">
    <property type="entry name" value="RHO"/>
    <property type="match status" value="1"/>
</dbReference>
<dbReference type="SMART" id="SM00173">
    <property type="entry name" value="RAS"/>
    <property type="match status" value="1"/>
</dbReference>
<dbReference type="Proteomes" id="UP000887581">
    <property type="component" value="Unplaced"/>
</dbReference>
<dbReference type="GO" id="GO:0003924">
    <property type="term" value="F:GTPase activity"/>
    <property type="evidence" value="ECO:0007669"/>
    <property type="project" value="InterPro"/>
</dbReference>
<evidence type="ECO:0000256" key="2">
    <source>
        <dbReference type="ARBA" id="ARBA00023134"/>
    </source>
</evidence>
<evidence type="ECO:0000256" key="1">
    <source>
        <dbReference type="ARBA" id="ARBA00022741"/>
    </source>
</evidence>
<reference evidence="5" key="1">
    <citation type="submission" date="2022-11" db="UniProtKB">
        <authorList>
            <consortium name="WormBaseParasite"/>
        </authorList>
    </citation>
    <scope>IDENTIFICATION</scope>
</reference>
<evidence type="ECO:0000313" key="4">
    <source>
        <dbReference type="Proteomes" id="UP000887581"/>
    </source>
</evidence>
<dbReference type="InterPro" id="IPR005225">
    <property type="entry name" value="Small_GTP-bd"/>
</dbReference>
<feature type="region of interest" description="Disordered" evidence="3">
    <location>
        <begin position="160"/>
        <end position="197"/>
    </location>
</feature>
<dbReference type="SUPFAM" id="SSF52540">
    <property type="entry name" value="P-loop containing nucleoside triphosphate hydrolases"/>
    <property type="match status" value="1"/>
</dbReference>
<dbReference type="SMART" id="SM00176">
    <property type="entry name" value="RAN"/>
    <property type="match status" value="1"/>
</dbReference>
<dbReference type="InterPro" id="IPR011992">
    <property type="entry name" value="EF-hand-dom_pair"/>
</dbReference>
<keyword evidence="1" id="KW-0547">Nucleotide-binding</keyword>
<dbReference type="PRINTS" id="PR00449">
    <property type="entry name" value="RASTRNSFRMNG"/>
</dbReference>
<organism evidence="4 5">
    <name type="scientific">Setaria digitata</name>
    <dbReference type="NCBI Taxonomy" id="48799"/>
    <lineage>
        <taxon>Eukaryota</taxon>
        <taxon>Metazoa</taxon>
        <taxon>Ecdysozoa</taxon>
        <taxon>Nematoda</taxon>
        <taxon>Chromadorea</taxon>
        <taxon>Rhabditida</taxon>
        <taxon>Spirurina</taxon>
        <taxon>Spiruromorpha</taxon>
        <taxon>Filarioidea</taxon>
        <taxon>Setariidae</taxon>
        <taxon>Setaria</taxon>
    </lineage>
</organism>
<name>A0A915PCF8_9BILA</name>